<proteinExistence type="predicted"/>
<reference evidence="1" key="2">
    <citation type="journal article" date="2023" name="IMA Fungus">
        <title>Comparative genomic study of the Penicillium genus elucidates a diverse pangenome and 15 lateral gene transfer events.</title>
        <authorList>
            <person name="Petersen C."/>
            <person name="Sorensen T."/>
            <person name="Nielsen M.R."/>
            <person name="Sondergaard T.E."/>
            <person name="Sorensen J.L."/>
            <person name="Fitzpatrick D.A."/>
            <person name="Frisvad J.C."/>
            <person name="Nielsen K.L."/>
        </authorList>
    </citation>
    <scope>NUCLEOTIDE SEQUENCE</scope>
    <source>
        <strain evidence="1">IBT 19713</strain>
    </source>
</reference>
<name>A0A9W9TXI9_9EURO</name>
<dbReference type="RefSeq" id="XP_058334781.1">
    <property type="nucleotide sequence ID" value="XM_058471640.1"/>
</dbReference>
<reference evidence="1" key="1">
    <citation type="submission" date="2022-11" db="EMBL/GenBank/DDBJ databases">
        <authorList>
            <person name="Petersen C."/>
        </authorList>
    </citation>
    <scope>NUCLEOTIDE SEQUENCE</scope>
    <source>
        <strain evidence="1">IBT 19713</strain>
    </source>
</reference>
<gene>
    <name evidence="1" type="ORF">N7468_002343</name>
</gene>
<comment type="caution">
    <text evidence="1">The sequence shown here is derived from an EMBL/GenBank/DDBJ whole genome shotgun (WGS) entry which is preliminary data.</text>
</comment>
<dbReference type="EMBL" id="JAPQKS010000002">
    <property type="protein sequence ID" value="KAJ5247360.1"/>
    <property type="molecule type" value="Genomic_DNA"/>
</dbReference>
<evidence type="ECO:0008006" key="3">
    <source>
        <dbReference type="Google" id="ProtNLM"/>
    </source>
</evidence>
<organism evidence="1 2">
    <name type="scientific">Penicillium chermesinum</name>
    <dbReference type="NCBI Taxonomy" id="63820"/>
    <lineage>
        <taxon>Eukaryota</taxon>
        <taxon>Fungi</taxon>
        <taxon>Dikarya</taxon>
        <taxon>Ascomycota</taxon>
        <taxon>Pezizomycotina</taxon>
        <taxon>Eurotiomycetes</taxon>
        <taxon>Eurotiomycetidae</taxon>
        <taxon>Eurotiales</taxon>
        <taxon>Aspergillaceae</taxon>
        <taxon>Penicillium</taxon>
    </lineage>
</organism>
<keyword evidence="2" id="KW-1185">Reference proteome</keyword>
<dbReference type="AlphaFoldDB" id="A0A9W9TXI9"/>
<protein>
    <recommendedName>
        <fullName evidence="3">Transcription factor domain-containing protein</fullName>
    </recommendedName>
</protein>
<dbReference type="Proteomes" id="UP001150941">
    <property type="component" value="Unassembled WGS sequence"/>
</dbReference>
<evidence type="ECO:0000313" key="1">
    <source>
        <dbReference type="EMBL" id="KAJ5247360.1"/>
    </source>
</evidence>
<evidence type="ECO:0000313" key="2">
    <source>
        <dbReference type="Proteomes" id="UP001150941"/>
    </source>
</evidence>
<accession>A0A9W9TXI9</accession>
<dbReference type="GeneID" id="83198943"/>
<sequence>MLQLSPPEAMGEDLEFPGWQVTDTDLHVSLSDGLIPYIPPLSAPISEIPHAAITPQSRSLSLLHSKPWFLEDQTWIKQHKNEDPACKTFASLEPFLNDVRNMLDSWIQNGHSSIIHRRLYESGMPRCLQDAYTTVASYNSRTAAMTPTILQIADERATTLIQQGLPTERGSKGLQLHLACVQALFFYQLIRLFDGSILHRASAERQISTLRQWVTWMCEVAKIHQQEDLDLNTDPFGWTSPFDREYNAATKLWRLWILTESIRRTQVVVDTVLNLYQLMVHGWSDCSGAVMVTARRGLWEADSAIKWVNLSRADTPLLVPSMQPGHYLSEYPAAEFDGFVHMLWRFIAGPDKIQHWVEKSGAVPVS</sequence>
<dbReference type="OrthoDB" id="39175at2759"/>